<dbReference type="Proteomes" id="UP000294702">
    <property type="component" value="Unassembled WGS sequence"/>
</dbReference>
<reference evidence="1 2" key="1">
    <citation type="submission" date="2019-03" db="EMBL/GenBank/DDBJ databases">
        <title>Genomic Encyclopedia of Type Strains, Phase IV (KMG-IV): sequencing the most valuable type-strain genomes for metagenomic binning, comparative biology and taxonomic classification.</title>
        <authorList>
            <person name="Goeker M."/>
        </authorList>
    </citation>
    <scope>NUCLEOTIDE SEQUENCE [LARGE SCALE GENOMIC DNA]</scope>
    <source>
        <strain evidence="1 2">DSM 15534</strain>
    </source>
</reference>
<dbReference type="AlphaFoldDB" id="A0A4R1G539"/>
<evidence type="ECO:0000313" key="1">
    <source>
        <dbReference type="EMBL" id="TCJ98821.1"/>
    </source>
</evidence>
<sequence>MNKSKLRTDFICVATSGYSVDGRQITSQELHEMAKNYDPNFYTANLWPDHKRWINLGQVLELKAEDQDNGETKLYAVISPSEHLINWNKEGQYLFTSVEIVPNFRNSGENYLFGLGVTDTPASVGTDQLNFNIKIPQNTLISENFQVNFGLKNEEELNQEQRSFFNVLKAFFTQNHSNNDNNNNEEQTMNEKQFNQLIEAVNGLSSKIDQSFSAKQADVTPVQETEQTAEKGVVTTEQFNQLIETVKNLEKQFNQMTKEVTAVPNGEPAVTNTNRFNLKGF</sequence>
<name>A0A4R1G539_9PAST</name>
<keyword evidence="2" id="KW-1185">Reference proteome</keyword>
<dbReference type="RefSeq" id="WP_132690548.1">
    <property type="nucleotide sequence ID" value="NZ_SMFT01000002.1"/>
</dbReference>
<organism evidence="1 2">
    <name type="scientific">Volucribacter psittacicida</name>
    <dbReference type="NCBI Taxonomy" id="203482"/>
    <lineage>
        <taxon>Bacteria</taxon>
        <taxon>Pseudomonadati</taxon>
        <taxon>Pseudomonadota</taxon>
        <taxon>Gammaproteobacteria</taxon>
        <taxon>Pasteurellales</taxon>
        <taxon>Pasteurellaceae</taxon>
        <taxon>Volucribacter</taxon>
    </lineage>
</organism>
<accession>A0A4R1G539</accession>
<gene>
    <name evidence="1" type="ORF">EV694_1248</name>
</gene>
<dbReference type="EMBL" id="SMFT01000002">
    <property type="protein sequence ID" value="TCJ98821.1"/>
    <property type="molecule type" value="Genomic_DNA"/>
</dbReference>
<proteinExistence type="predicted"/>
<comment type="caution">
    <text evidence="1">The sequence shown here is derived from an EMBL/GenBank/DDBJ whole genome shotgun (WGS) entry which is preliminary data.</text>
</comment>
<dbReference type="InterPro" id="IPR009228">
    <property type="entry name" value="Capsid_scaffold_GpO"/>
</dbReference>
<protein>
    <submittedName>
        <fullName evidence="1">Capsid scaffolding serine peptidase GPO</fullName>
    </submittedName>
</protein>
<evidence type="ECO:0000313" key="2">
    <source>
        <dbReference type="Proteomes" id="UP000294702"/>
    </source>
</evidence>
<dbReference type="Pfam" id="PF05929">
    <property type="entry name" value="Phage_GPO"/>
    <property type="match status" value="1"/>
</dbReference>
<dbReference type="OrthoDB" id="5625143at2"/>